<organism evidence="1 2">
    <name type="scientific">Spiroplasma turonicum</name>
    <dbReference type="NCBI Taxonomy" id="216946"/>
    <lineage>
        <taxon>Bacteria</taxon>
        <taxon>Bacillati</taxon>
        <taxon>Mycoplasmatota</taxon>
        <taxon>Mollicutes</taxon>
        <taxon>Entomoplasmatales</taxon>
        <taxon>Spiroplasmataceae</taxon>
        <taxon>Spiroplasma</taxon>
    </lineage>
</organism>
<keyword evidence="2" id="KW-1185">Reference proteome</keyword>
<evidence type="ECO:0000313" key="2">
    <source>
        <dbReference type="Proteomes" id="UP000067243"/>
    </source>
</evidence>
<evidence type="ECO:0000313" key="1">
    <source>
        <dbReference type="EMBL" id="AKU79903.1"/>
    </source>
</evidence>
<proteinExistence type="predicted"/>
<dbReference type="EMBL" id="CP012328">
    <property type="protein sequence ID" value="AKU79903.1"/>
    <property type="molecule type" value="Genomic_DNA"/>
</dbReference>
<reference evidence="1 2" key="1">
    <citation type="journal article" date="2015" name="Genome Announc.">
        <title>Complete Genome Sequence of Spiroplasma turonicum Strain Tab4cT, a Parasite of a Horse Fly, Haematopota sp. (Diptera: Tabanidae).</title>
        <authorList>
            <person name="Davis R.E."/>
            <person name="Shao J."/>
            <person name="Zhao Y."/>
            <person name="Gasparich G.E."/>
            <person name="Gaynor B.J."/>
            <person name="Donofrio N."/>
        </authorList>
    </citation>
    <scope>NUCLEOTIDE SEQUENCE [LARGE SCALE GENOMIC DNA]</scope>
    <source>
        <strain evidence="1 2">Tab4c</strain>
    </source>
</reference>
<accession>A0A0K1P6H5</accession>
<dbReference type="Proteomes" id="UP000067243">
    <property type="component" value="Chromosome"/>
</dbReference>
<protein>
    <submittedName>
        <fullName evidence="1">Uncharacterized protein</fullName>
    </submittedName>
</protein>
<name>A0A0K1P6H5_9MOLU</name>
<gene>
    <name evidence="1" type="ORF">STURON_00657</name>
</gene>
<dbReference type="AlphaFoldDB" id="A0A0K1P6H5"/>
<dbReference type="KEGG" id="stur:STURON_00657"/>
<sequence length="54" mass="6853">MQNYIKNNVYYIHMVILRYKFYRIETLKLQNALELKKIILKDKDRNDKFEKNWD</sequence>